<name>A0AA88JV24_RHIRH</name>
<reference evidence="1 2" key="1">
    <citation type="submission" date="2018-08" db="EMBL/GenBank/DDBJ databases">
        <title>Crown Gall in kiwifruit.</title>
        <authorList>
            <person name="Visnovsky S.B."/>
            <person name="Pitman A.R."/>
        </authorList>
    </citation>
    <scope>NUCLEOTIDE SEQUENCE [LARGE SCALE GENOMIC DNA]</scope>
    <source>
        <strain evidence="1 2">SBV_302_78_2</strain>
    </source>
</reference>
<dbReference type="GO" id="GO:0032259">
    <property type="term" value="P:methylation"/>
    <property type="evidence" value="ECO:0007669"/>
    <property type="project" value="UniProtKB-KW"/>
</dbReference>
<dbReference type="GO" id="GO:0008168">
    <property type="term" value="F:methyltransferase activity"/>
    <property type="evidence" value="ECO:0007669"/>
    <property type="project" value="UniProtKB-KW"/>
</dbReference>
<dbReference type="SUPFAM" id="SSF53335">
    <property type="entry name" value="S-adenosyl-L-methionine-dependent methyltransferases"/>
    <property type="match status" value="1"/>
</dbReference>
<dbReference type="Pfam" id="PF13578">
    <property type="entry name" value="Methyltransf_24"/>
    <property type="match status" value="1"/>
</dbReference>
<dbReference type="CDD" id="cd02440">
    <property type="entry name" value="AdoMet_MTases"/>
    <property type="match status" value="1"/>
</dbReference>
<proteinExistence type="predicted"/>
<dbReference type="RefSeq" id="WP_149898035.1">
    <property type="nucleotide sequence ID" value="NZ_QRFF01000001.1"/>
</dbReference>
<dbReference type="Gene3D" id="3.40.50.150">
    <property type="entry name" value="Vaccinia Virus protein VP39"/>
    <property type="match status" value="1"/>
</dbReference>
<dbReference type="InterPro" id="IPR029063">
    <property type="entry name" value="SAM-dependent_MTases_sf"/>
</dbReference>
<keyword evidence="1" id="KW-0489">Methyltransferase</keyword>
<dbReference type="Proteomes" id="UP000473658">
    <property type="component" value="Unassembled WGS sequence"/>
</dbReference>
<evidence type="ECO:0000313" key="2">
    <source>
        <dbReference type="Proteomes" id="UP000473658"/>
    </source>
</evidence>
<gene>
    <name evidence="1" type="ORF">DXM27_05070</name>
</gene>
<sequence length="254" mass="29356">MDWLRRLTGKSKSKVTWHDKATFSVGGHHITMDYEHGGSKRKSQQSDFTMMKSRSFLDQYLKHEGEDFKRVLELGVYQGGSFVFLNEVFKPRKIVAVELSEVPIPALDAYIEAQRGRAKLYYGTSQDNEAKLTEIVKTDFGGELDLVVDDASHFYDQTKASFRTLFPKLRPGGLYIIEDWSWSFFEPYQPADHPWAEHHSLANLAIDLMEEMALAEVIESFEVSPHMIKVRRSKKSAHPIFQKTSRRGREYNLM</sequence>
<keyword evidence="1" id="KW-0808">Transferase</keyword>
<dbReference type="AlphaFoldDB" id="A0AA88JV24"/>
<comment type="caution">
    <text evidence="1">The sequence shown here is derived from an EMBL/GenBank/DDBJ whole genome shotgun (WGS) entry which is preliminary data.</text>
</comment>
<protein>
    <submittedName>
        <fullName evidence="1">Class I SAM-dependent methyltransferase</fullName>
    </submittedName>
</protein>
<organism evidence="1 2">
    <name type="scientific">Rhizobium rhizogenes</name>
    <name type="common">Agrobacterium rhizogenes</name>
    <dbReference type="NCBI Taxonomy" id="359"/>
    <lineage>
        <taxon>Bacteria</taxon>
        <taxon>Pseudomonadati</taxon>
        <taxon>Pseudomonadota</taxon>
        <taxon>Alphaproteobacteria</taxon>
        <taxon>Hyphomicrobiales</taxon>
        <taxon>Rhizobiaceae</taxon>
        <taxon>Rhizobium/Agrobacterium group</taxon>
        <taxon>Rhizobium</taxon>
    </lineage>
</organism>
<dbReference type="EMBL" id="QRFF01000001">
    <property type="protein sequence ID" value="KAA3504775.1"/>
    <property type="molecule type" value="Genomic_DNA"/>
</dbReference>
<evidence type="ECO:0000313" key="1">
    <source>
        <dbReference type="EMBL" id="KAA3504775.1"/>
    </source>
</evidence>
<accession>A0AA88JV24</accession>